<feature type="signal peptide" evidence="2">
    <location>
        <begin position="1"/>
        <end position="21"/>
    </location>
</feature>
<reference evidence="4" key="1">
    <citation type="submission" date="2015-09" db="EMBL/GenBank/DDBJ databases">
        <authorList>
            <person name="Rodrigo-Torres L."/>
            <person name="Arahal D.R."/>
        </authorList>
    </citation>
    <scope>NUCLEOTIDE SEQUENCE [LARGE SCALE GENOMIC DNA]</scope>
    <source>
        <strain evidence="4">CECT 4293</strain>
    </source>
</reference>
<dbReference type="RefSeq" id="WP_058271982.1">
    <property type="nucleotide sequence ID" value="NZ_CYPS01000010.1"/>
</dbReference>
<keyword evidence="4" id="KW-1185">Reference proteome</keyword>
<gene>
    <name evidence="3" type="ORF">RUM4293_00738</name>
</gene>
<dbReference type="PANTHER" id="PTHR35936:SF25">
    <property type="entry name" value="ABC TRANSPORTER SUBSTRATE-BINDING PROTEIN"/>
    <property type="match status" value="1"/>
</dbReference>
<dbReference type="Proteomes" id="UP000050786">
    <property type="component" value="Unassembled WGS sequence"/>
</dbReference>
<feature type="coiled-coil region" evidence="1">
    <location>
        <begin position="97"/>
        <end position="161"/>
    </location>
</feature>
<organism evidence="3 4">
    <name type="scientific">Ruegeria atlantica</name>
    <dbReference type="NCBI Taxonomy" id="81569"/>
    <lineage>
        <taxon>Bacteria</taxon>
        <taxon>Pseudomonadati</taxon>
        <taxon>Pseudomonadota</taxon>
        <taxon>Alphaproteobacteria</taxon>
        <taxon>Rhodobacterales</taxon>
        <taxon>Roseobacteraceae</taxon>
        <taxon>Ruegeria</taxon>
    </lineage>
</organism>
<keyword evidence="2" id="KW-0732">Signal</keyword>
<protein>
    <submittedName>
        <fullName evidence="3">Bacterial extracellular solute-binding proteins, family 3</fullName>
    </submittedName>
</protein>
<dbReference type="Gene3D" id="3.10.350.10">
    <property type="entry name" value="LysM domain"/>
    <property type="match status" value="1"/>
</dbReference>
<evidence type="ECO:0000256" key="2">
    <source>
        <dbReference type="SAM" id="SignalP"/>
    </source>
</evidence>
<dbReference type="AlphaFoldDB" id="A0A0P1E423"/>
<sequence>MRNHLIISSLALAAAAGTASAQQACSTYEIQRGDSLRELSIEVYSTEDFRIIYDANRDVIGNNPNIIRVGDVLNMPCLEEIGRAPAAPQTEAEAMAAEMAAELVKAAENRAAKAIAEAEARVAEAEAEAKKASEDAVIAAKSAAKDEIESARAEAAALIRNADAGERPEIRDRQLLLITGGNYAPFTDEALPNRGLYTYLVETAMLRAAPEQSYKIQFVNDWSSHLDLLMPTLAFDATFPWSRPNCEEAETLSEKDRARCDTYNFSNPFYEVVDTFFAREGSGHEQTLTYADFAGTTICRPEGWSLSHMDAVGLYAPAISLMRPVSPDDCFHALMNGTADIVAIEAHLAFEAIGRLGYEHRIVENPNLAAIKSLNVMTHKDNPDGEAILETLNQGLNIMQQSGEWRDIVSTALRHQMENG</sequence>
<evidence type="ECO:0000313" key="4">
    <source>
        <dbReference type="Proteomes" id="UP000050786"/>
    </source>
</evidence>
<name>A0A0P1E423_9RHOB</name>
<accession>A0A0P1E423</accession>
<dbReference type="EMBL" id="CYPS01000010">
    <property type="protein sequence ID" value="CUH41854.1"/>
    <property type="molecule type" value="Genomic_DNA"/>
</dbReference>
<proteinExistence type="predicted"/>
<dbReference type="PANTHER" id="PTHR35936">
    <property type="entry name" value="MEMBRANE-BOUND LYTIC MUREIN TRANSGLYCOSYLASE F"/>
    <property type="match status" value="1"/>
</dbReference>
<dbReference type="SUPFAM" id="SSF53850">
    <property type="entry name" value="Periplasmic binding protein-like II"/>
    <property type="match status" value="1"/>
</dbReference>
<dbReference type="InterPro" id="IPR036779">
    <property type="entry name" value="LysM_dom_sf"/>
</dbReference>
<evidence type="ECO:0000313" key="3">
    <source>
        <dbReference type="EMBL" id="CUH41854.1"/>
    </source>
</evidence>
<feature type="chain" id="PRO_5006061179" evidence="2">
    <location>
        <begin position="22"/>
        <end position="420"/>
    </location>
</feature>
<keyword evidence="1" id="KW-0175">Coiled coil</keyword>
<evidence type="ECO:0000256" key="1">
    <source>
        <dbReference type="SAM" id="Coils"/>
    </source>
</evidence>
<dbReference type="Gene3D" id="3.40.190.10">
    <property type="entry name" value="Periplasmic binding protein-like II"/>
    <property type="match status" value="2"/>
</dbReference>